<reference evidence="2 3" key="1">
    <citation type="submission" date="2019-07" db="EMBL/GenBank/DDBJ databases">
        <title>Complete Genome Sequence of Leptotrichia trevisanii Strain JMUB3870.</title>
        <authorList>
            <person name="Watanabe S."/>
            <person name="Cui L."/>
        </authorList>
    </citation>
    <scope>NUCLEOTIDE SEQUENCE [LARGE SCALE GENOMIC DNA]</scope>
    <source>
        <strain evidence="2 3">JMUB3870</strain>
    </source>
</reference>
<sequence length="202" mass="23702">MIIEQYRKAGIDIKNKLWESYISNNYAEQEQSRNPEKYDSQFIDGYEAESRRKFYTGAKVLGSALSYYGETRLSEKLTINKKNRIIRTKLEERIGRNIKDFKIKIGRQKLHDPSLREFKEGKSEISVDTARKIYEEFAGKGNFYEDIKQNPTQITEIVNTKGKYTGIYVNARSNLRLTTSKFKIHYDTRGNFHIVPMHPKAK</sequence>
<dbReference type="EMBL" id="AP019831">
    <property type="protein sequence ID" value="BBM44912.1"/>
    <property type="molecule type" value="Genomic_DNA"/>
</dbReference>
<dbReference type="Proteomes" id="UP000422644">
    <property type="component" value="Chromosome"/>
</dbReference>
<evidence type="ECO:0000313" key="3">
    <source>
        <dbReference type="Proteomes" id="UP000422644"/>
    </source>
</evidence>
<evidence type="ECO:0000313" key="2">
    <source>
        <dbReference type="EMBL" id="BBM44912.1"/>
    </source>
</evidence>
<organism evidence="2 3">
    <name type="scientific">Leptotrichia trevisanii</name>
    <dbReference type="NCBI Taxonomy" id="109328"/>
    <lineage>
        <taxon>Bacteria</taxon>
        <taxon>Fusobacteriati</taxon>
        <taxon>Fusobacteriota</taxon>
        <taxon>Fusobacteriia</taxon>
        <taxon>Fusobacteriales</taxon>
        <taxon>Leptotrichiaceae</taxon>
        <taxon>Leptotrichia</taxon>
    </lineage>
</organism>
<feature type="domain" description="Bacterial toxin 50" evidence="1">
    <location>
        <begin position="103"/>
        <end position="196"/>
    </location>
</feature>
<accession>A0A510JZU0</accession>
<dbReference type="InterPro" id="IPR029100">
    <property type="entry name" value="Ntox50"/>
</dbReference>
<dbReference type="AlphaFoldDB" id="A0A510JZU0"/>
<keyword evidence="3" id="KW-1185">Reference proteome</keyword>
<dbReference type="Pfam" id="PF15542">
    <property type="entry name" value="Ntox50"/>
    <property type="match status" value="1"/>
</dbReference>
<dbReference type="OrthoDB" id="518237at2"/>
<gene>
    <name evidence="2" type="ORF">JMUB3870_1030</name>
</gene>
<proteinExistence type="predicted"/>
<evidence type="ECO:0000259" key="1">
    <source>
        <dbReference type="Pfam" id="PF15542"/>
    </source>
</evidence>
<protein>
    <recommendedName>
        <fullName evidence="1">Bacterial toxin 50 domain-containing protein</fullName>
    </recommendedName>
</protein>
<dbReference type="RefSeq" id="WP_155282634.1">
    <property type="nucleotide sequence ID" value="NZ_AP019831.1"/>
</dbReference>
<name>A0A510JZU0_9FUSO</name>